<dbReference type="EMBL" id="MK071979">
    <property type="protein sequence ID" value="AYV75445.1"/>
    <property type="molecule type" value="Genomic_DNA"/>
</dbReference>
<organism evidence="1">
    <name type="scientific">Terrestrivirus sp</name>
    <dbReference type="NCBI Taxonomy" id="2487775"/>
    <lineage>
        <taxon>Viruses</taxon>
        <taxon>Varidnaviria</taxon>
        <taxon>Bamfordvirae</taxon>
        <taxon>Nucleocytoviricota</taxon>
        <taxon>Megaviricetes</taxon>
        <taxon>Imitervirales</taxon>
        <taxon>Mimiviridae</taxon>
        <taxon>Klosneuvirinae</taxon>
    </lineage>
</organism>
<protein>
    <submittedName>
        <fullName evidence="1">Uncharacterized protein</fullName>
    </submittedName>
</protein>
<proteinExistence type="predicted"/>
<name>A0A3G4ZKT2_9VIRU</name>
<accession>A0A3G4ZKT2</accession>
<sequence length="372" mass="44250">MSDMATINNLQAKQSIPGNQNDLLLLNKGDILVKNKNDFDKLVGRVVFCIIYENVKYYFFVNMPSIYYLHKDKELKYSVMIDFHKNYVYLESFFIDRLNEEIDSPDKATGKQVILVLDRLMTILEMKYMYLGSVADIDICYMLNKGSTYYLDRGFNFIVDSNSFFEQDLENYEKVFELENKTQQNINIIKKFRNSYVKILLTHENNMFTQSNTDKLTKNLLKKILLFYIFCIDQNLYESLFINDDDFRSDSKEMISDHQYTDMSNKLMTTLINTKNEIKLLDITNFKNCYDNANKYVIKFIVKLYNKLLQAHNDIYENSFITLQEITSLLTVFYIKKYVSDPQSGGHDNKYYLHKYLKYKTKYLNINKINIK</sequence>
<evidence type="ECO:0000313" key="1">
    <source>
        <dbReference type="EMBL" id="AYV75445.1"/>
    </source>
</evidence>
<reference evidence="1" key="1">
    <citation type="submission" date="2018-10" db="EMBL/GenBank/DDBJ databases">
        <title>Hidden diversity of soil giant viruses.</title>
        <authorList>
            <person name="Schulz F."/>
            <person name="Alteio L."/>
            <person name="Goudeau D."/>
            <person name="Ryan E.M."/>
            <person name="Malmstrom R.R."/>
            <person name="Blanchard J."/>
            <person name="Woyke T."/>
        </authorList>
    </citation>
    <scope>NUCLEOTIDE SEQUENCE</scope>
    <source>
        <strain evidence="1">TEV1</strain>
    </source>
</reference>
<gene>
    <name evidence="1" type="ORF">Terrestrivirus1_319</name>
</gene>